<comment type="caution">
    <text evidence="1">The sequence shown here is derived from an EMBL/GenBank/DDBJ whole genome shotgun (WGS) entry which is preliminary data.</text>
</comment>
<gene>
    <name evidence="1" type="ORF">Sliba_25850</name>
</gene>
<evidence type="ECO:0000313" key="1">
    <source>
        <dbReference type="EMBL" id="GFE22132.1"/>
    </source>
</evidence>
<name>A0A640TGC3_STRNI</name>
<protein>
    <submittedName>
        <fullName evidence="1">Uncharacterized protein</fullName>
    </submittedName>
</protein>
<dbReference type="Proteomes" id="UP000429552">
    <property type="component" value="Unassembled WGS sequence"/>
</dbReference>
<dbReference type="InterPro" id="IPR045428">
    <property type="entry name" value="EACC1"/>
</dbReference>
<dbReference type="EMBL" id="BLIP01000001">
    <property type="protein sequence ID" value="GFE22132.1"/>
    <property type="molecule type" value="Genomic_DNA"/>
</dbReference>
<accession>A0A640TGC3</accession>
<proteinExistence type="predicted"/>
<dbReference type="AlphaFoldDB" id="A0A640TGC3"/>
<dbReference type="Pfam" id="PF19953">
    <property type="entry name" value="EACC1"/>
    <property type="match status" value="1"/>
</dbReference>
<organism evidence="1 2">
    <name type="scientific">Streptomyces nigrescens</name>
    <dbReference type="NCBI Taxonomy" id="1920"/>
    <lineage>
        <taxon>Bacteria</taxon>
        <taxon>Bacillati</taxon>
        <taxon>Actinomycetota</taxon>
        <taxon>Actinomycetes</taxon>
        <taxon>Kitasatosporales</taxon>
        <taxon>Streptomycetaceae</taxon>
        <taxon>Streptomyces</taxon>
    </lineage>
</organism>
<evidence type="ECO:0000313" key="2">
    <source>
        <dbReference type="Proteomes" id="UP000429552"/>
    </source>
</evidence>
<sequence>MDMESLITALSAGTVLATLVRSVATFLGAKRKRTVKVQRNGLTIEVNLEKPDQAEAFLKEFLSQHPGEGRGREND</sequence>
<reference evidence="1 2" key="1">
    <citation type="submission" date="2019-12" db="EMBL/GenBank/DDBJ databases">
        <title>Whole genome shotgun sequence of Streptomyces libani subsp. libani NBRC 13452.</title>
        <authorList>
            <person name="Ichikawa N."/>
            <person name="Kimura A."/>
            <person name="Kitahashi Y."/>
            <person name="Komaki H."/>
            <person name="Tamura T."/>
        </authorList>
    </citation>
    <scope>NUCLEOTIDE SEQUENCE [LARGE SCALE GENOMIC DNA]</scope>
    <source>
        <strain evidence="1 2">NBRC 13452</strain>
    </source>
</reference>